<keyword evidence="1" id="KW-0732">Signal</keyword>
<accession>A0A556AMM9</accession>
<dbReference type="Proteomes" id="UP000318405">
    <property type="component" value="Unassembled WGS sequence"/>
</dbReference>
<reference evidence="2 3" key="1">
    <citation type="submission" date="2019-07" db="EMBL/GenBank/DDBJ databases">
        <title>Qingshengfaniella alkalisoli gen. nov., sp. nov., isolated from saline soil.</title>
        <authorList>
            <person name="Xu L."/>
            <person name="Huang X.-X."/>
            <person name="Sun J.-Q."/>
        </authorList>
    </citation>
    <scope>NUCLEOTIDE SEQUENCE [LARGE SCALE GENOMIC DNA]</scope>
    <source>
        <strain evidence="2 3">DSM 27279</strain>
    </source>
</reference>
<organism evidence="2 3">
    <name type="scientific">Verticiella sediminum</name>
    <dbReference type="NCBI Taxonomy" id="1247510"/>
    <lineage>
        <taxon>Bacteria</taxon>
        <taxon>Pseudomonadati</taxon>
        <taxon>Pseudomonadota</taxon>
        <taxon>Betaproteobacteria</taxon>
        <taxon>Burkholderiales</taxon>
        <taxon>Alcaligenaceae</taxon>
        <taxon>Verticiella</taxon>
    </lineage>
</organism>
<protein>
    <submittedName>
        <fullName evidence="2">DUF4390 domain-containing protein</fullName>
    </submittedName>
</protein>
<name>A0A556AMM9_9BURK</name>
<dbReference type="AlphaFoldDB" id="A0A556AMM9"/>
<evidence type="ECO:0000313" key="2">
    <source>
        <dbReference type="EMBL" id="TSH94144.1"/>
    </source>
</evidence>
<comment type="caution">
    <text evidence="2">The sequence shown here is derived from an EMBL/GenBank/DDBJ whole genome shotgun (WGS) entry which is preliminary data.</text>
</comment>
<feature type="signal peptide" evidence="1">
    <location>
        <begin position="1"/>
        <end position="25"/>
    </location>
</feature>
<evidence type="ECO:0000313" key="3">
    <source>
        <dbReference type="Proteomes" id="UP000318405"/>
    </source>
</evidence>
<gene>
    <name evidence="2" type="ORF">FOZ76_12565</name>
</gene>
<dbReference type="EMBL" id="VLTJ01000025">
    <property type="protein sequence ID" value="TSH94144.1"/>
    <property type="molecule type" value="Genomic_DNA"/>
</dbReference>
<keyword evidence="3" id="KW-1185">Reference proteome</keyword>
<dbReference type="RefSeq" id="WP_143948618.1">
    <property type="nucleotide sequence ID" value="NZ_BAABMB010000006.1"/>
</dbReference>
<evidence type="ECO:0000256" key="1">
    <source>
        <dbReference type="SAM" id="SignalP"/>
    </source>
</evidence>
<dbReference type="Pfam" id="PF14334">
    <property type="entry name" value="DUF4390"/>
    <property type="match status" value="1"/>
</dbReference>
<dbReference type="InterPro" id="IPR025500">
    <property type="entry name" value="DUF4390"/>
</dbReference>
<sequence>MRSFVARLLILLPLLLPLYAAGVHAQAVVQRVDVSQHQDGVTLDADIDFELNAQLREAAERGLPLYFSVDVIINRPRWWWFDEQVLSTERLWSISYNALIRQWRVSGGGLALPVASLDEALALVRHIRGWNIAPAGTLHPGEAYRGQMRLRLDVTQLSRPFQVNALNSSAWALTTPWLAFDIDVPADGGSP</sequence>
<proteinExistence type="predicted"/>
<feature type="chain" id="PRO_5021904174" evidence="1">
    <location>
        <begin position="26"/>
        <end position="191"/>
    </location>
</feature>
<dbReference type="OrthoDB" id="5298153at2"/>